<dbReference type="EMBL" id="ML769590">
    <property type="protein sequence ID" value="KAE9392673.1"/>
    <property type="molecule type" value="Genomic_DNA"/>
</dbReference>
<reference evidence="2" key="1">
    <citation type="journal article" date="2019" name="Environ. Microbiol.">
        <title>Fungal ecological strategies reflected in gene transcription - a case study of two litter decomposers.</title>
        <authorList>
            <person name="Barbi F."/>
            <person name="Kohler A."/>
            <person name="Barry K."/>
            <person name="Baskaran P."/>
            <person name="Daum C."/>
            <person name="Fauchery L."/>
            <person name="Ihrmark K."/>
            <person name="Kuo A."/>
            <person name="LaButti K."/>
            <person name="Lipzen A."/>
            <person name="Morin E."/>
            <person name="Grigoriev I.V."/>
            <person name="Henrissat B."/>
            <person name="Lindahl B."/>
            <person name="Martin F."/>
        </authorList>
    </citation>
    <scope>NUCLEOTIDE SEQUENCE</scope>
    <source>
        <strain evidence="2">JB14</strain>
    </source>
</reference>
<feature type="region of interest" description="Disordered" evidence="1">
    <location>
        <begin position="1"/>
        <end position="58"/>
    </location>
</feature>
<dbReference type="Proteomes" id="UP000799118">
    <property type="component" value="Unassembled WGS sequence"/>
</dbReference>
<evidence type="ECO:0000313" key="2">
    <source>
        <dbReference type="EMBL" id="KAE9392673.1"/>
    </source>
</evidence>
<sequence>MKASVEFQKATSSQKRITKVEDDRACNQAECQSLRPNLDLQQHHPEPPKMPRAPKKFKPTTKSKVHAHQTWNNKRLLNWPLPTLNHKILVDFDMEASPGPDPLEMEEDADDLHYEPLGPGQFFSPDDINLPPTSTIDTKSDFADCMDTDDEDEISSSDFKPSKDEGEAEDKDANNGAGSDSELACATAVHEFEAKWTKKQAQEKNAEKRKEAAERQKCRKPTIAPKLKPDIGGLCADAQKMLLKQKAVASSNLLLILSEGGSGTSRGTAGDFDQDESVASLTAACEMKKKGPKAKSKSQSVEDIPKWDTQCMPHIYNFIGAQEAQFGMNSNLELKVFQAILWAEIFPALKEDANEPAITGVHAESKGAMQGPGVLETFSLHLKFTQNVSHPDPPTGALALCADAYLRTLHAWQPGFISMAETWRLAKEEKVQSSKGNILKNNKDTGFSNKWAPPVLKYYLVLKTTPKTKWPTILDHARPFMNSKCCSTVTIKREMEDSEGMENGADDEFIMSD</sequence>
<feature type="compositionally biased region" description="Basic and acidic residues" evidence="1">
    <location>
        <begin position="197"/>
        <end position="216"/>
    </location>
</feature>
<feature type="region of interest" description="Disordered" evidence="1">
    <location>
        <begin position="120"/>
        <end position="181"/>
    </location>
</feature>
<evidence type="ECO:0000313" key="3">
    <source>
        <dbReference type="Proteomes" id="UP000799118"/>
    </source>
</evidence>
<dbReference type="OrthoDB" id="2755811at2759"/>
<dbReference type="AlphaFoldDB" id="A0A6A4H4M1"/>
<keyword evidence="3" id="KW-1185">Reference proteome</keyword>
<gene>
    <name evidence="2" type="ORF">BT96DRAFT_944476</name>
</gene>
<feature type="region of interest" description="Disordered" evidence="1">
    <location>
        <begin position="197"/>
        <end position="224"/>
    </location>
</feature>
<organism evidence="2 3">
    <name type="scientific">Gymnopus androsaceus JB14</name>
    <dbReference type="NCBI Taxonomy" id="1447944"/>
    <lineage>
        <taxon>Eukaryota</taxon>
        <taxon>Fungi</taxon>
        <taxon>Dikarya</taxon>
        <taxon>Basidiomycota</taxon>
        <taxon>Agaricomycotina</taxon>
        <taxon>Agaricomycetes</taxon>
        <taxon>Agaricomycetidae</taxon>
        <taxon>Agaricales</taxon>
        <taxon>Marasmiineae</taxon>
        <taxon>Omphalotaceae</taxon>
        <taxon>Gymnopus</taxon>
    </lineage>
</organism>
<protein>
    <submittedName>
        <fullName evidence="2">Uncharacterized protein</fullName>
    </submittedName>
</protein>
<name>A0A6A4H4M1_9AGAR</name>
<feature type="compositionally biased region" description="Acidic residues" evidence="1">
    <location>
        <begin position="144"/>
        <end position="155"/>
    </location>
</feature>
<evidence type="ECO:0000256" key="1">
    <source>
        <dbReference type="SAM" id="MobiDB-lite"/>
    </source>
</evidence>
<proteinExistence type="predicted"/>
<accession>A0A6A4H4M1</accession>